<dbReference type="AlphaFoldDB" id="A0A2G8K4L9"/>
<dbReference type="OrthoDB" id="6086925at2759"/>
<reference evidence="1 2" key="1">
    <citation type="journal article" date="2017" name="PLoS Biol.">
        <title>The sea cucumber genome provides insights into morphological evolution and visceral regeneration.</title>
        <authorList>
            <person name="Zhang X."/>
            <person name="Sun L."/>
            <person name="Yuan J."/>
            <person name="Sun Y."/>
            <person name="Gao Y."/>
            <person name="Zhang L."/>
            <person name="Li S."/>
            <person name="Dai H."/>
            <person name="Hamel J.F."/>
            <person name="Liu C."/>
            <person name="Yu Y."/>
            <person name="Liu S."/>
            <person name="Lin W."/>
            <person name="Guo K."/>
            <person name="Jin S."/>
            <person name="Xu P."/>
            <person name="Storey K.B."/>
            <person name="Huan P."/>
            <person name="Zhang T."/>
            <person name="Zhou Y."/>
            <person name="Zhang J."/>
            <person name="Lin C."/>
            <person name="Li X."/>
            <person name="Xing L."/>
            <person name="Huo D."/>
            <person name="Sun M."/>
            <person name="Wang L."/>
            <person name="Mercier A."/>
            <person name="Li F."/>
            <person name="Yang H."/>
            <person name="Xiang J."/>
        </authorList>
    </citation>
    <scope>NUCLEOTIDE SEQUENCE [LARGE SCALE GENOMIC DNA]</scope>
    <source>
        <strain evidence="1">Shaxun</strain>
        <tissue evidence="1">Muscle</tissue>
    </source>
</reference>
<comment type="caution">
    <text evidence="1">The sequence shown here is derived from an EMBL/GenBank/DDBJ whole genome shotgun (WGS) entry which is preliminary data.</text>
</comment>
<evidence type="ECO:0000313" key="2">
    <source>
        <dbReference type="Proteomes" id="UP000230750"/>
    </source>
</evidence>
<gene>
    <name evidence="1" type="ORF">BSL78_20184</name>
</gene>
<dbReference type="EMBL" id="MRZV01000888">
    <property type="protein sequence ID" value="PIK42960.1"/>
    <property type="molecule type" value="Genomic_DNA"/>
</dbReference>
<dbReference type="PANTHER" id="PTHR24024">
    <property type="entry name" value="PULMONARY SURFACTANT-ASSOCIATED PROTEIN A"/>
    <property type="match status" value="1"/>
</dbReference>
<dbReference type="InterPro" id="IPR051077">
    <property type="entry name" value="Ca-dependent_lectin"/>
</dbReference>
<evidence type="ECO:0000313" key="1">
    <source>
        <dbReference type="EMBL" id="PIK42960.1"/>
    </source>
</evidence>
<dbReference type="PANTHER" id="PTHR24024:SF18">
    <property type="entry name" value="SHORT-CHAIN COLLAGEN C4-LIKE"/>
    <property type="match status" value="1"/>
</dbReference>
<accession>A0A2G8K4L9</accession>
<dbReference type="Proteomes" id="UP000230750">
    <property type="component" value="Unassembled WGS sequence"/>
</dbReference>
<sequence length="174" mass="18570">MLEKHSTGTGAAPTHQVGGGGVDQLCLPGNPVYDSPIAGVGGARAFLYGLEYQIDSFGEFNIKAWHDVPCAVCLATTRFAKLMVPGTNVCPNEDWTLEYGGYLMAERTHEAHKRSLHICVDRELQVLDRTSGGASNNKKALLDLVESRCSSSGGGIPCGPYVDAYEMTCAVCTL</sequence>
<keyword evidence="2" id="KW-1185">Reference proteome</keyword>
<proteinExistence type="predicted"/>
<protein>
    <submittedName>
        <fullName evidence="1">Uncharacterized protein</fullName>
    </submittedName>
</protein>
<dbReference type="GO" id="GO:0005615">
    <property type="term" value="C:extracellular space"/>
    <property type="evidence" value="ECO:0007669"/>
    <property type="project" value="TreeGrafter"/>
</dbReference>
<name>A0A2G8K4L9_STIJA</name>
<organism evidence="1 2">
    <name type="scientific">Stichopus japonicus</name>
    <name type="common">Sea cucumber</name>
    <dbReference type="NCBI Taxonomy" id="307972"/>
    <lineage>
        <taxon>Eukaryota</taxon>
        <taxon>Metazoa</taxon>
        <taxon>Echinodermata</taxon>
        <taxon>Eleutherozoa</taxon>
        <taxon>Echinozoa</taxon>
        <taxon>Holothuroidea</taxon>
        <taxon>Aspidochirotacea</taxon>
        <taxon>Aspidochirotida</taxon>
        <taxon>Stichopodidae</taxon>
        <taxon>Apostichopus</taxon>
    </lineage>
</organism>